<evidence type="ECO:0000313" key="2">
    <source>
        <dbReference type="EMBL" id="MBA2840224.1"/>
    </source>
</evidence>
<accession>A0A7J9NH72</accession>
<evidence type="ECO:0000313" key="3">
    <source>
        <dbReference type="Proteomes" id="UP000563838"/>
    </source>
</evidence>
<dbReference type="InterPro" id="IPR012334">
    <property type="entry name" value="Pectin_lyas_fold"/>
</dbReference>
<dbReference type="Proteomes" id="UP000563838">
    <property type="component" value="Unassembled WGS sequence"/>
</dbReference>
<dbReference type="SUPFAM" id="SSF51126">
    <property type="entry name" value="Pectin lyase-like"/>
    <property type="match status" value="1"/>
</dbReference>
<gene>
    <name evidence="2" type="ORF">HNP87_000736</name>
</gene>
<dbReference type="Pfam" id="PF13229">
    <property type="entry name" value="Beta_helix"/>
    <property type="match status" value="1"/>
</dbReference>
<dbReference type="SMART" id="SM00710">
    <property type="entry name" value="PbH1"/>
    <property type="match status" value="4"/>
</dbReference>
<reference evidence="2 3" key="1">
    <citation type="submission" date="2020-07" db="EMBL/GenBank/DDBJ databases">
        <title>Genomic Encyclopedia of Type Strains, Phase IV (KMG-V): Genome sequencing to study the core and pangenomes of soil and plant-associated prokaryotes.</title>
        <authorList>
            <person name="Whitman W."/>
        </authorList>
    </citation>
    <scope>NUCLEOTIDE SEQUENCE [LARGE SCALE GENOMIC DNA]</scope>
    <source>
        <strain evidence="2 3">A4</strain>
    </source>
</reference>
<dbReference type="EMBL" id="JACDUI010000001">
    <property type="protein sequence ID" value="MBA2840224.1"/>
    <property type="molecule type" value="Genomic_DNA"/>
</dbReference>
<comment type="caution">
    <text evidence="2">The sequence shown here is derived from an EMBL/GenBank/DDBJ whole genome shotgun (WGS) entry which is preliminary data.</text>
</comment>
<proteinExistence type="predicted"/>
<dbReference type="AlphaFoldDB" id="A0A7J9NH72"/>
<dbReference type="InterPro" id="IPR006626">
    <property type="entry name" value="PbH1"/>
</dbReference>
<evidence type="ECO:0000259" key="1">
    <source>
        <dbReference type="Pfam" id="PF13229"/>
    </source>
</evidence>
<feature type="domain" description="Right handed beta helix" evidence="1">
    <location>
        <begin position="50"/>
        <end position="179"/>
    </location>
</feature>
<sequence length="206" mass="21968">MSMSFAYAAAGGEKGTNTVYVYEGSLPIVDVWGNDVYQINESGRYLLNESLTMGIQITADDVTLDGNGYNLTNKKSFGVQAYNCSGVTVKDMYIFDCKAAGIALGGASNCMVEKNYVTGCAVGINVWGIENECGSTDNKIINNKVYNNTNFGIRLAIAGEEGGELGSEGNKIHANTVFGDSQWDIYVNESLNDVSGNKCDEIGIGP</sequence>
<organism evidence="2 3">
    <name type="scientific">Methanococcus maripaludis</name>
    <name type="common">Methanococcus deltae</name>
    <dbReference type="NCBI Taxonomy" id="39152"/>
    <lineage>
        <taxon>Archaea</taxon>
        <taxon>Methanobacteriati</taxon>
        <taxon>Methanobacteriota</taxon>
        <taxon>Methanomada group</taxon>
        <taxon>Methanococci</taxon>
        <taxon>Methanococcales</taxon>
        <taxon>Methanococcaceae</taxon>
        <taxon>Methanococcus</taxon>
    </lineage>
</organism>
<protein>
    <submittedName>
        <fullName evidence="2">Parallel beta-helix repeat protein</fullName>
    </submittedName>
</protein>
<name>A0A7J9NH72_METMI</name>
<dbReference type="InterPro" id="IPR039448">
    <property type="entry name" value="Beta_helix"/>
</dbReference>
<dbReference type="Gene3D" id="2.160.20.10">
    <property type="entry name" value="Single-stranded right-handed beta-helix, Pectin lyase-like"/>
    <property type="match status" value="1"/>
</dbReference>
<dbReference type="InterPro" id="IPR011050">
    <property type="entry name" value="Pectin_lyase_fold/virulence"/>
</dbReference>